<protein>
    <submittedName>
        <fullName evidence="2">Uncharacterized protein</fullName>
    </submittedName>
</protein>
<proteinExistence type="predicted"/>
<name>A0AAQ3XDD1_PASNO</name>
<evidence type="ECO:0000313" key="2">
    <source>
        <dbReference type="EMBL" id="WVZ95751.1"/>
    </source>
</evidence>
<evidence type="ECO:0000256" key="1">
    <source>
        <dbReference type="SAM" id="MobiDB-lite"/>
    </source>
</evidence>
<evidence type="ECO:0000313" key="3">
    <source>
        <dbReference type="Proteomes" id="UP001341281"/>
    </source>
</evidence>
<feature type="compositionally biased region" description="Acidic residues" evidence="1">
    <location>
        <begin position="80"/>
        <end position="91"/>
    </location>
</feature>
<feature type="compositionally biased region" description="Acidic residues" evidence="1">
    <location>
        <begin position="105"/>
        <end position="114"/>
    </location>
</feature>
<feature type="region of interest" description="Disordered" evidence="1">
    <location>
        <begin position="50"/>
        <end position="114"/>
    </location>
</feature>
<dbReference type="EMBL" id="CP144754">
    <property type="protein sequence ID" value="WVZ95751.1"/>
    <property type="molecule type" value="Genomic_DNA"/>
</dbReference>
<dbReference type="AlphaFoldDB" id="A0AAQ3XDD1"/>
<dbReference type="Proteomes" id="UP001341281">
    <property type="component" value="Chromosome 10"/>
</dbReference>
<accession>A0AAQ3XDD1</accession>
<reference evidence="2 3" key="1">
    <citation type="submission" date="2024-02" db="EMBL/GenBank/DDBJ databases">
        <title>High-quality chromosome-scale genome assembly of Pensacola bahiagrass (Paspalum notatum Flugge var. saurae).</title>
        <authorList>
            <person name="Vega J.M."/>
            <person name="Podio M."/>
            <person name="Orjuela J."/>
            <person name="Siena L.A."/>
            <person name="Pessino S.C."/>
            <person name="Combes M.C."/>
            <person name="Mariac C."/>
            <person name="Albertini E."/>
            <person name="Pupilli F."/>
            <person name="Ortiz J.P.A."/>
            <person name="Leblanc O."/>
        </authorList>
    </citation>
    <scope>NUCLEOTIDE SEQUENCE [LARGE SCALE GENOMIC DNA]</scope>
    <source>
        <strain evidence="2">R1</strain>
        <tissue evidence="2">Leaf</tissue>
    </source>
</reference>
<keyword evidence="3" id="KW-1185">Reference proteome</keyword>
<sequence>MCLVDHEHPEHGQEENIRLGASSGRLAANEPAYLTICIAMLRLVTFQQTPKEARRTQGTGPTLLKPTAPRSRARRLPMPYEDDSEETEEDGGNNIEDGWRYSNNADDEETPDED</sequence>
<organism evidence="2 3">
    <name type="scientific">Paspalum notatum var. saurae</name>
    <dbReference type="NCBI Taxonomy" id="547442"/>
    <lineage>
        <taxon>Eukaryota</taxon>
        <taxon>Viridiplantae</taxon>
        <taxon>Streptophyta</taxon>
        <taxon>Embryophyta</taxon>
        <taxon>Tracheophyta</taxon>
        <taxon>Spermatophyta</taxon>
        <taxon>Magnoliopsida</taxon>
        <taxon>Liliopsida</taxon>
        <taxon>Poales</taxon>
        <taxon>Poaceae</taxon>
        <taxon>PACMAD clade</taxon>
        <taxon>Panicoideae</taxon>
        <taxon>Andropogonodae</taxon>
        <taxon>Paspaleae</taxon>
        <taxon>Paspalinae</taxon>
        <taxon>Paspalum</taxon>
    </lineage>
</organism>
<feature type="compositionally biased region" description="Polar residues" evidence="1">
    <location>
        <begin position="50"/>
        <end position="60"/>
    </location>
</feature>
<gene>
    <name evidence="2" type="ORF">U9M48_041475</name>
</gene>